<dbReference type="AlphaFoldDB" id="A0AAD7AFY7"/>
<sequence length="351" mass="37937">MGVDMWPDVMHTSGYTCGSKLELRAGVSTRSRLSGRSREAETCVTEPPIHVKILPSVLADKLMKCVSPHLFPVVGHRPHARLCAPERSASGSRTTRVEVCAALLTNGVEFEGMRIAALTGHQVMAHHESRAETTGNSKAGGPTAFMEGRVVHACQITSWRWDEHQHGTQLVGRGGIRVTCSELLTGMRPLVKNLEKILADFGGSALVFSITLNHGALRTLVCDGEEIALLDGELWVGQKVYHDARKLLRLRRTQTAETANGGGRDIRSRGGFALDSDPTSASGLATKCHGWAAMAAIHWVAREKNGILATCATDFEGFWQGNSAIAATKPLDPDQFQKCDPISAMYATGQF</sequence>
<evidence type="ECO:0000313" key="2">
    <source>
        <dbReference type="Proteomes" id="UP001218218"/>
    </source>
</evidence>
<keyword evidence="2" id="KW-1185">Reference proteome</keyword>
<gene>
    <name evidence="1" type="ORF">DFH08DRAFT_801750</name>
</gene>
<protein>
    <submittedName>
        <fullName evidence="1">Uncharacterized protein</fullName>
    </submittedName>
</protein>
<proteinExistence type="predicted"/>
<dbReference type="Proteomes" id="UP001218218">
    <property type="component" value="Unassembled WGS sequence"/>
</dbReference>
<name>A0AAD7AFY7_9AGAR</name>
<accession>A0AAD7AFY7</accession>
<dbReference type="EMBL" id="JARIHO010000007">
    <property type="protein sequence ID" value="KAJ7357869.1"/>
    <property type="molecule type" value="Genomic_DNA"/>
</dbReference>
<evidence type="ECO:0000313" key="1">
    <source>
        <dbReference type="EMBL" id="KAJ7357869.1"/>
    </source>
</evidence>
<reference evidence="1" key="1">
    <citation type="submission" date="2023-03" db="EMBL/GenBank/DDBJ databases">
        <title>Massive genome expansion in bonnet fungi (Mycena s.s.) driven by repeated elements and novel gene families across ecological guilds.</title>
        <authorList>
            <consortium name="Lawrence Berkeley National Laboratory"/>
            <person name="Harder C.B."/>
            <person name="Miyauchi S."/>
            <person name="Viragh M."/>
            <person name="Kuo A."/>
            <person name="Thoen E."/>
            <person name="Andreopoulos B."/>
            <person name="Lu D."/>
            <person name="Skrede I."/>
            <person name="Drula E."/>
            <person name="Henrissat B."/>
            <person name="Morin E."/>
            <person name="Kohler A."/>
            <person name="Barry K."/>
            <person name="LaButti K."/>
            <person name="Morin E."/>
            <person name="Salamov A."/>
            <person name="Lipzen A."/>
            <person name="Mereny Z."/>
            <person name="Hegedus B."/>
            <person name="Baldrian P."/>
            <person name="Stursova M."/>
            <person name="Weitz H."/>
            <person name="Taylor A."/>
            <person name="Grigoriev I.V."/>
            <person name="Nagy L.G."/>
            <person name="Martin F."/>
            <person name="Kauserud H."/>
        </authorList>
    </citation>
    <scope>NUCLEOTIDE SEQUENCE</scope>
    <source>
        <strain evidence="1">CBHHK002</strain>
    </source>
</reference>
<comment type="caution">
    <text evidence="1">The sequence shown here is derived from an EMBL/GenBank/DDBJ whole genome shotgun (WGS) entry which is preliminary data.</text>
</comment>
<organism evidence="1 2">
    <name type="scientific">Mycena albidolilacea</name>
    <dbReference type="NCBI Taxonomy" id="1033008"/>
    <lineage>
        <taxon>Eukaryota</taxon>
        <taxon>Fungi</taxon>
        <taxon>Dikarya</taxon>
        <taxon>Basidiomycota</taxon>
        <taxon>Agaricomycotina</taxon>
        <taxon>Agaricomycetes</taxon>
        <taxon>Agaricomycetidae</taxon>
        <taxon>Agaricales</taxon>
        <taxon>Marasmiineae</taxon>
        <taxon>Mycenaceae</taxon>
        <taxon>Mycena</taxon>
    </lineage>
</organism>